<evidence type="ECO:0000313" key="7">
    <source>
        <dbReference type="EMBL" id="EFJ08610.1"/>
    </source>
</evidence>
<feature type="region of interest" description="Disordered" evidence="5">
    <location>
        <begin position="91"/>
        <end position="111"/>
    </location>
</feature>
<dbReference type="KEGG" id="smo:SELMODRAFT_428776"/>
<dbReference type="SUPFAM" id="SSF57959">
    <property type="entry name" value="Leucine zipper domain"/>
    <property type="match status" value="1"/>
</dbReference>
<dbReference type="GO" id="GO:0003677">
    <property type="term" value="F:DNA binding"/>
    <property type="evidence" value="ECO:0000318"/>
    <property type="project" value="GO_Central"/>
</dbReference>
<feature type="compositionally biased region" description="Low complexity" evidence="5">
    <location>
        <begin position="34"/>
        <end position="45"/>
    </location>
</feature>
<dbReference type="InterPro" id="IPR046347">
    <property type="entry name" value="bZIP_sf"/>
</dbReference>
<evidence type="ECO:0000256" key="4">
    <source>
        <dbReference type="SAM" id="Coils"/>
    </source>
</evidence>
<sequence>MSSSQLGRSDKSSSRCVNWGHSMALNHLPPKSPAIPSSTSSSQPCVGPPYPGCVVRVPGYGAAAVAHHHRRSPSASFVPDVEPSWLEELLDSPKAPERPSRASHRRSASDSITFLEAPSNLRKIDDIAEEDECYFDREEQQLAAMFSDVVQISDGGWSQQDRRAPHPFRTFPGDLSYVGGSRMGNDAEQQHDNEQSQLQGDQSADSKRSKRWQSAQRSRVRKLQYIHELEGNVSDLQNEVSGLSTQVALLEHQRLALHLDNAALKQNVAGLAQDARIKDAHNEALKKEIQRLRFLKQQQQRLRQQLALASSAAGNNVETTTTTTTTTTKHVRRASAGSVQDLGSSAAADVLDYSFVKFVEKTDSPVLRSSCTMAGNGKSLEVGASRLSGAPPGFIVHNHL</sequence>
<dbReference type="PANTHER" id="PTHR46391:SF35">
    <property type="entry name" value="BASIC LEUCINE ZIPPER 34-LIKE ISOFORM X1"/>
    <property type="match status" value="1"/>
</dbReference>
<evidence type="ECO:0000256" key="1">
    <source>
        <dbReference type="ARBA" id="ARBA00023015"/>
    </source>
</evidence>
<keyword evidence="8" id="KW-1185">Reference proteome</keyword>
<feature type="region of interest" description="Disordered" evidence="5">
    <location>
        <begin position="27"/>
        <end position="48"/>
    </location>
</feature>
<accession>D8T3Y7</accession>
<dbReference type="AlphaFoldDB" id="D8T3Y7"/>
<dbReference type="SMART" id="SM00338">
    <property type="entry name" value="BRLZ"/>
    <property type="match status" value="1"/>
</dbReference>
<dbReference type="InterPro" id="IPR052483">
    <property type="entry name" value="bZIP_transcription_regulators"/>
</dbReference>
<protein>
    <recommendedName>
        <fullName evidence="6">BZIP domain-containing protein</fullName>
    </recommendedName>
</protein>
<evidence type="ECO:0000256" key="5">
    <source>
        <dbReference type="SAM" id="MobiDB-lite"/>
    </source>
</evidence>
<proteinExistence type="predicted"/>
<dbReference type="PANTHER" id="PTHR46391">
    <property type="entry name" value="BASIC LEUCINE ZIPPER 34"/>
    <property type="match status" value="1"/>
</dbReference>
<dbReference type="Proteomes" id="UP000001514">
    <property type="component" value="Unassembled WGS sequence"/>
</dbReference>
<keyword evidence="3" id="KW-0539">Nucleus</keyword>
<feature type="coiled-coil region" evidence="4">
    <location>
        <begin position="278"/>
        <end position="312"/>
    </location>
</feature>
<keyword evidence="4" id="KW-0175">Coiled coil</keyword>
<dbReference type="InParanoid" id="D8T3Y7"/>
<dbReference type="InterPro" id="IPR004827">
    <property type="entry name" value="bZIP"/>
</dbReference>
<evidence type="ECO:0000313" key="8">
    <source>
        <dbReference type="Proteomes" id="UP000001514"/>
    </source>
</evidence>
<dbReference type="HOGENOM" id="CLU_691522_0_0_1"/>
<feature type="coiled-coil region" evidence="4">
    <location>
        <begin position="226"/>
        <end position="253"/>
    </location>
</feature>
<dbReference type="OMA" id="CKDERIF"/>
<organism evidence="8">
    <name type="scientific">Selaginella moellendorffii</name>
    <name type="common">Spikemoss</name>
    <dbReference type="NCBI Taxonomy" id="88036"/>
    <lineage>
        <taxon>Eukaryota</taxon>
        <taxon>Viridiplantae</taxon>
        <taxon>Streptophyta</taxon>
        <taxon>Embryophyta</taxon>
        <taxon>Tracheophyta</taxon>
        <taxon>Lycopodiopsida</taxon>
        <taxon>Selaginellales</taxon>
        <taxon>Selaginellaceae</taxon>
        <taxon>Selaginella</taxon>
    </lineage>
</organism>
<evidence type="ECO:0000256" key="2">
    <source>
        <dbReference type="ARBA" id="ARBA00023163"/>
    </source>
</evidence>
<dbReference type="GO" id="GO:0005634">
    <property type="term" value="C:nucleus"/>
    <property type="evidence" value="ECO:0000318"/>
    <property type="project" value="GO_Central"/>
</dbReference>
<dbReference type="Gene3D" id="1.20.5.170">
    <property type="match status" value="1"/>
</dbReference>
<dbReference type="GO" id="GO:0003700">
    <property type="term" value="F:DNA-binding transcription factor activity"/>
    <property type="evidence" value="ECO:0007669"/>
    <property type="project" value="InterPro"/>
</dbReference>
<evidence type="ECO:0000256" key="3">
    <source>
        <dbReference type="ARBA" id="ARBA00023242"/>
    </source>
</evidence>
<evidence type="ECO:0000259" key="6">
    <source>
        <dbReference type="SMART" id="SM00338"/>
    </source>
</evidence>
<feature type="region of interest" description="Disordered" evidence="5">
    <location>
        <begin position="156"/>
        <end position="213"/>
    </location>
</feature>
<dbReference type="eggNOG" id="ENOG502QQW5">
    <property type="taxonomic scope" value="Eukaryota"/>
</dbReference>
<name>D8T3Y7_SELML</name>
<dbReference type="EMBL" id="GL377672">
    <property type="protein sequence ID" value="EFJ08610.1"/>
    <property type="molecule type" value="Genomic_DNA"/>
</dbReference>
<dbReference type="Pfam" id="PF07716">
    <property type="entry name" value="bZIP_2"/>
    <property type="match status" value="1"/>
</dbReference>
<dbReference type="CDD" id="cd14703">
    <property type="entry name" value="bZIP_plant_RF2"/>
    <property type="match status" value="1"/>
</dbReference>
<keyword evidence="2" id="KW-0804">Transcription</keyword>
<gene>
    <name evidence="7" type="ORF">SELMODRAFT_428776</name>
</gene>
<reference evidence="7 8" key="1">
    <citation type="journal article" date="2011" name="Science">
        <title>The Selaginella genome identifies genetic changes associated with the evolution of vascular plants.</title>
        <authorList>
            <person name="Banks J.A."/>
            <person name="Nishiyama T."/>
            <person name="Hasebe M."/>
            <person name="Bowman J.L."/>
            <person name="Gribskov M."/>
            <person name="dePamphilis C."/>
            <person name="Albert V.A."/>
            <person name="Aono N."/>
            <person name="Aoyama T."/>
            <person name="Ambrose B.A."/>
            <person name="Ashton N.W."/>
            <person name="Axtell M.J."/>
            <person name="Barker E."/>
            <person name="Barker M.S."/>
            <person name="Bennetzen J.L."/>
            <person name="Bonawitz N.D."/>
            <person name="Chapple C."/>
            <person name="Cheng C."/>
            <person name="Correa L.G."/>
            <person name="Dacre M."/>
            <person name="DeBarry J."/>
            <person name="Dreyer I."/>
            <person name="Elias M."/>
            <person name="Engstrom E.M."/>
            <person name="Estelle M."/>
            <person name="Feng L."/>
            <person name="Finet C."/>
            <person name="Floyd S.K."/>
            <person name="Frommer W.B."/>
            <person name="Fujita T."/>
            <person name="Gramzow L."/>
            <person name="Gutensohn M."/>
            <person name="Harholt J."/>
            <person name="Hattori M."/>
            <person name="Heyl A."/>
            <person name="Hirai T."/>
            <person name="Hiwatashi Y."/>
            <person name="Ishikawa M."/>
            <person name="Iwata M."/>
            <person name="Karol K.G."/>
            <person name="Koehler B."/>
            <person name="Kolukisaoglu U."/>
            <person name="Kubo M."/>
            <person name="Kurata T."/>
            <person name="Lalonde S."/>
            <person name="Li K."/>
            <person name="Li Y."/>
            <person name="Litt A."/>
            <person name="Lyons E."/>
            <person name="Manning G."/>
            <person name="Maruyama T."/>
            <person name="Michael T.P."/>
            <person name="Mikami K."/>
            <person name="Miyazaki S."/>
            <person name="Morinaga S."/>
            <person name="Murata T."/>
            <person name="Mueller-Roeber B."/>
            <person name="Nelson D.R."/>
            <person name="Obara M."/>
            <person name="Oguri Y."/>
            <person name="Olmstead R.G."/>
            <person name="Onodera N."/>
            <person name="Petersen B.L."/>
            <person name="Pils B."/>
            <person name="Prigge M."/>
            <person name="Rensing S.A."/>
            <person name="Riano-Pachon D.M."/>
            <person name="Roberts A.W."/>
            <person name="Sato Y."/>
            <person name="Scheller H.V."/>
            <person name="Schulz B."/>
            <person name="Schulz C."/>
            <person name="Shakirov E.V."/>
            <person name="Shibagaki N."/>
            <person name="Shinohara N."/>
            <person name="Shippen D.E."/>
            <person name="Soerensen I."/>
            <person name="Sotooka R."/>
            <person name="Sugimoto N."/>
            <person name="Sugita M."/>
            <person name="Sumikawa N."/>
            <person name="Tanurdzic M."/>
            <person name="Theissen G."/>
            <person name="Ulvskov P."/>
            <person name="Wakazuki S."/>
            <person name="Weng J.K."/>
            <person name="Willats W.W."/>
            <person name="Wipf D."/>
            <person name="Wolf P.G."/>
            <person name="Yang L."/>
            <person name="Zimmer A.D."/>
            <person name="Zhu Q."/>
            <person name="Mitros T."/>
            <person name="Hellsten U."/>
            <person name="Loque D."/>
            <person name="Otillar R."/>
            <person name="Salamov A."/>
            <person name="Schmutz J."/>
            <person name="Shapiro H."/>
            <person name="Lindquist E."/>
            <person name="Lucas S."/>
            <person name="Rokhsar D."/>
            <person name="Grigoriev I.V."/>
        </authorList>
    </citation>
    <scope>NUCLEOTIDE SEQUENCE [LARGE SCALE GENOMIC DNA]</scope>
</reference>
<dbReference type="GO" id="GO:0045893">
    <property type="term" value="P:positive regulation of DNA-templated transcription"/>
    <property type="evidence" value="ECO:0000318"/>
    <property type="project" value="GO_Central"/>
</dbReference>
<keyword evidence="1" id="KW-0805">Transcription regulation</keyword>
<dbReference type="InterPro" id="IPR044759">
    <property type="entry name" value="bZIP_RF2"/>
</dbReference>
<feature type="domain" description="BZIP" evidence="6">
    <location>
        <begin position="203"/>
        <end position="263"/>
    </location>
</feature>
<dbReference type="Gramene" id="EFJ08610">
    <property type="protein sequence ID" value="EFJ08610"/>
    <property type="gene ID" value="SELMODRAFT_428776"/>
</dbReference>